<keyword evidence="2" id="KW-1185">Reference proteome</keyword>
<reference evidence="1" key="1">
    <citation type="submission" date="2020-05" db="EMBL/GenBank/DDBJ databases">
        <title>Large-scale comparative analyses of tick genomes elucidate their genetic diversity and vector capacities.</title>
        <authorList>
            <person name="Jia N."/>
            <person name="Wang J."/>
            <person name="Shi W."/>
            <person name="Du L."/>
            <person name="Sun Y."/>
            <person name="Zhan W."/>
            <person name="Jiang J."/>
            <person name="Wang Q."/>
            <person name="Zhang B."/>
            <person name="Ji P."/>
            <person name="Sakyi L.B."/>
            <person name="Cui X."/>
            <person name="Yuan T."/>
            <person name="Jiang B."/>
            <person name="Yang W."/>
            <person name="Lam T.T.-Y."/>
            <person name="Chang Q."/>
            <person name="Ding S."/>
            <person name="Wang X."/>
            <person name="Zhu J."/>
            <person name="Ruan X."/>
            <person name="Zhao L."/>
            <person name="Wei J."/>
            <person name="Que T."/>
            <person name="Du C."/>
            <person name="Cheng J."/>
            <person name="Dai P."/>
            <person name="Han X."/>
            <person name="Huang E."/>
            <person name="Gao Y."/>
            <person name="Liu J."/>
            <person name="Shao H."/>
            <person name="Ye R."/>
            <person name="Li L."/>
            <person name="Wei W."/>
            <person name="Wang X."/>
            <person name="Wang C."/>
            <person name="Yang T."/>
            <person name="Huo Q."/>
            <person name="Li W."/>
            <person name="Guo W."/>
            <person name="Chen H."/>
            <person name="Zhou L."/>
            <person name="Ni X."/>
            <person name="Tian J."/>
            <person name="Zhou Y."/>
            <person name="Sheng Y."/>
            <person name="Liu T."/>
            <person name="Pan Y."/>
            <person name="Xia L."/>
            <person name="Li J."/>
            <person name="Zhao F."/>
            <person name="Cao W."/>
        </authorList>
    </citation>
    <scope>NUCLEOTIDE SEQUENCE</scope>
    <source>
        <strain evidence="1">Dsil-2018</strain>
    </source>
</reference>
<evidence type="ECO:0000313" key="2">
    <source>
        <dbReference type="Proteomes" id="UP000821865"/>
    </source>
</evidence>
<gene>
    <name evidence="1" type="ORF">HPB49_008882</name>
</gene>
<evidence type="ECO:0000313" key="1">
    <source>
        <dbReference type="EMBL" id="KAH7974048.1"/>
    </source>
</evidence>
<organism evidence="1 2">
    <name type="scientific">Dermacentor silvarum</name>
    <name type="common">Tick</name>
    <dbReference type="NCBI Taxonomy" id="543639"/>
    <lineage>
        <taxon>Eukaryota</taxon>
        <taxon>Metazoa</taxon>
        <taxon>Ecdysozoa</taxon>
        <taxon>Arthropoda</taxon>
        <taxon>Chelicerata</taxon>
        <taxon>Arachnida</taxon>
        <taxon>Acari</taxon>
        <taxon>Parasitiformes</taxon>
        <taxon>Ixodida</taxon>
        <taxon>Ixodoidea</taxon>
        <taxon>Ixodidae</taxon>
        <taxon>Rhipicephalinae</taxon>
        <taxon>Dermacentor</taxon>
    </lineage>
</organism>
<comment type="caution">
    <text evidence="1">The sequence shown here is derived from an EMBL/GenBank/DDBJ whole genome shotgun (WGS) entry which is preliminary data.</text>
</comment>
<dbReference type="Proteomes" id="UP000821865">
    <property type="component" value="Chromosome 10"/>
</dbReference>
<protein>
    <submittedName>
        <fullName evidence="1">Uncharacterized protein</fullName>
    </submittedName>
</protein>
<sequence>MAFIPPARPPVAFGYPLLGLASPGYPVVDQGAVRTDIFQRDWPRHPRLATAEVQNDERAAALGTISTEQKVLPSPGVVTGAGLGTAAASGVSLTMGANSSFSARDSGRSDGATSECSSLAPYWIPEEIKHYFLHRHSASEEDDSSRKVDLALRAIGRERELPAIDDGDWSRGNCCRKPRHRIVAGMAVATAILLALLIAAVVTKYRVVLTESGRRESAGDGDDLVGAHIANENTGDMPTPVLSEEHSRGTAISEAGNPADSLPEEVEEAVDAVGGGHEAMSNRNAETWHSAPVSGIGTDHLVPSRIWMKAVCGQPAFRFCSGGPSEFYYNSSGHACMMLSPRRPGLCNRGRNRFTSMESCRQQCVERNTPAAECYKKAVLAECQARDVVETWWWYVDGKGCRRWRFPQGRCPSLDADVFRTSLECVRRCAERAGPPCRVPRAVPCAAKQLRYGYVADASKHGARTRRCRELPSAGGGGARQHCLAGANRFPTMEACLGSCVRARP</sequence>
<proteinExistence type="predicted"/>
<accession>A0ACB8DNX7</accession>
<name>A0ACB8DNX7_DERSI</name>
<dbReference type="EMBL" id="CM023479">
    <property type="protein sequence ID" value="KAH7974048.1"/>
    <property type="molecule type" value="Genomic_DNA"/>
</dbReference>